<feature type="compositionally biased region" description="Polar residues" evidence="1">
    <location>
        <begin position="217"/>
        <end position="238"/>
    </location>
</feature>
<dbReference type="GeneID" id="38776088"/>
<feature type="compositionally biased region" description="Polar residues" evidence="1">
    <location>
        <begin position="154"/>
        <end position="171"/>
    </location>
</feature>
<dbReference type="OrthoDB" id="2757526at2759"/>
<feature type="compositionally biased region" description="Basic and acidic residues" evidence="1">
    <location>
        <begin position="360"/>
        <end position="391"/>
    </location>
</feature>
<feature type="compositionally biased region" description="Basic and acidic residues" evidence="1">
    <location>
        <begin position="548"/>
        <end position="558"/>
    </location>
</feature>
<feature type="compositionally biased region" description="Low complexity" evidence="1">
    <location>
        <begin position="437"/>
        <end position="458"/>
    </location>
</feature>
<evidence type="ECO:0000313" key="3">
    <source>
        <dbReference type="Proteomes" id="UP000287166"/>
    </source>
</evidence>
<feature type="compositionally biased region" description="Basic and acidic residues" evidence="1">
    <location>
        <begin position="459"/>
        <end position="471"/>
    </location>
</feature>
<name>A0A401GAI8_9APHY</name>
<feature type="compositionally biased region" description="Basic and acidic residues" evidence="1">
    <location>
        <begin position="480"/>
        <end position="524"/>
    </location>
</feature>
<evidence type="ECO:0000256" key="1">
    <source>
        <dbReference type="SAM" id="MobiDB-lite"/>
    </source>
</evidence>
<gene>
    <name evidence="2" type="ORF">SCP_0203680</name>
</gene>
<protein>
    <submittedName>
        <fullName evidence="2">Uncharacterized protein</fullName>
    </submittedName>
</protein>
<feature type="compositionally biased region" description="Low complexity" evidence="1">
    <location>
        <begin position="84"/>
        <end position="102"/>
    </location>
</feature>
<feature type="region of interest" description="Disordered" evidence="1">
    <location>
        <begin position="1"/>
        <end position="121"/>
    </location>
</feature>
<feature type="region of interest" description="Disordered" evidence="1">
    <location>
        <begin position="548"/>
        <end position="590"/>
    </location>
</feature>
<dbReference type="InParanoid" id="A0A401GAI8"/>
<sequence length="611" mass="66933">MQHVLSRQPELSSDWYGVQHTPRQPIPTRSLQRKSPAPPSINLDDCKPILPTTRSTTGSGSSSGSSTAFVFTSSRTTRHHHQQPDSQPSSPSSMHSVSTTSTHRGRPALSPSQLARHSEGAVDTRNILGPNMRAAGFVHLSQALAPESHAMLHGSSTASSPQSPGTVNDLHTPSDPPPFPPILFVNPSVVGSTPMWEYQRSGPRGAYTVEKDPRPIDTSSNGARTSTWGNGPSHNVSNLLHPAPIISSSRSSMSGVSSSSGTLVSSSDSISKSSSVHSLGALLRQERAKGKAVERDFGLDEYPFPRTFAANSRLPPKTSSSSKTTSTCPSNATQPIAIPIEHTSSTASTTSTTSRHSHQPHKEKPKEKLREKEREKQQMRYSERTSKDKNDPMGTPSRAKSRYELSITELCETSPFAWTTPAENFVPLTHTPRRAPSSSASSTGSVSGTAVSISSSSSERSKEKQKARELSEAIAEEPEETNKENEVGKLGRRKTDEEEWELSKDDPKAHRREKPAGDRGRDVHAKALAVDHDEEQRAKETLSALVHARKERDRERARHAAAARTTAWDRDREREWERQQRRVRAKEKNAFVDTPGDAEIIVDVIVPNMRM</sequence>
<proteinExistence type="predicted"/>
<reference evidence="2 3" key="1">
    <citation type="journal article" date="2018" name="Sci. Rep.">
        <title>Genome sequence of the cauliflower mushroom Sparassis crispa (Hanabiratake) and its association with beneficial usage.</title>
        <authorList>
            <person name="Kiyama R."/>
            <person name="Furutani Y."/>
            <person name="Kawaguchi K."/>
            <person name="Nakanishi T."/>
        </authorList>
    </citation>
    <scope>NUCLEOTIDE SEQUENCE [LARGE SCALE GENOMIC DNA]</scope>
</reference>
<dbReference type="EMBL" id="BFAD01000002">
    <property type="protein sequence ID" value="GBE79171.1"/>
    <property type="molecule type" value="Genomic_DNA"/>
</dbReference>
<feature type="region of interest" description="Disordered" evidence="1">
    <location>
        <begin position="150"/>
        <end position="179"/>
    </location>
</feature>
<feature type="region of interest" description="Disordered" evidence="1">
    <location>
        <begin position="427"/>
        <end position="524"/>
    </location>
</feature>
<dbReference type="AlphaFoldDB" id="A0A401GAI8"/>
<dbReference type="Proteomes" id="UP000287166">
    <property type="component" value="Unassembled WGS sequence"/>
</dbReference>
<keyword evidence="3" id="KW-1185">Reference proteome</keyword>
<organism evidence="2 3">
    <name type="scientific">Sparassis crispa</name>
    <dbReference type="NCBI Taxonomy" id="139825"/>
    <lineage>
        <taxon>Eukaryota</taxon>
        <taxon>Fungi</taxon>
        <taxon>Dikarya</taxon>
        <taxon>Basidiomycota</taxon>
        <taxon>Agaricomycotina</taxon>
        <taxon>Agaricomycetes</taxon>
        <taxon>Polyporales</taxon>
        <taxon>Sparassidaceae</taxon>
        <taxon>Sparassis</taxon>
    </lineage>
</organism>
<feature type="compositionally biased region" description="Low complexity" evidence="1">
    <location>
        <begin position="52"/>
        <end position="74"/>
    </location>
</feature>
<feature type="region of interest" description="Disordered" evidence="1">
    <location>
        <begin position="204"/>
        <end position="275"/>
    </location>
</feature>
<comment type="caution">
    <text evidence="2">The sequence shown here is derived from an EMBL/GenBank/DDBJ whole genome shotgun (WGS) entry which is preliminary data.</text>
</comment>
<feature type="compositionally biased region" description="Basic and acidic residues" evidence="1">
    <location>
        <begin position="567"/>
        <end position="590"/>
    </location>
</feature>
<accession>A0A401GAI8</accession>
<feature type="compositionally biased region" description="Low complexity" evidence="1">
    <location>
        <begin position="247"/>
        <end position="275"/>
    </location>
</feature>
<evidence type="ECO:0000313" key="2">
    <source>
        <dbReference type="EMBL" id="GBE79171.1"/>
    </source>
</evidence>
<feature type="compositionally biased region" description="Low complexity" evidence="1">
    <location>
        <begin position="342"/>
        <end position="354"/>
    </location>
</feature>
<feature type="compositionally biased region" description="Low complexity" evidence="1">
    <location>
        <begin position="317"/>
        <end position="327"/>
    </location>
</feature>
<dbReference type="RefSeq" id="XP_027610084.1">
    <property type="nucleotide sequence ID" value="XM_027754283.1"/>
</dbReference>
<feature type="region of interest" description="Disordered" evidence="1">
    <location>
        <begin position="306"/>
        <end position="403"/>
    </location>
</feature>
<dbReference type="STRING" id="139825.A0A401GAI8"/>